<dbReference type="Proteomes" id="UP001140502">
    <property type="component" value="Unassembled WGS sequence"/>
</dbReference>
<dbReference type="InterPro" id="IPR031348">
    <property type="entry name" value="PigL_N"/>
</dbReference>
<keyword evidence="1" id="KW-0175">Coiled coil</keyword>
<evidence type="ECO:0000313" key="3">
    <source>
        <dbReference type="EMBL" id="KAJ4308012.1"/>
    </source>
</evidence>
<feature type="domain" description="Azaphilone pigments biosynthesis cluster protein L N-terminal" evidence="2">
    <location>
        <begin position="2"/>
        <end position="63"/>
    </location>
</feature>
<evidence type="ECO:0000259" key="2">
    <source>
        <dbReference type="Pfam" id="PF17111"/>
    </source>
</evidence>
<protein>
    <recommendedName>
        <fullName evidence="2">Azaphilone pigments biosynthesis cluster protein L N-terminal domain-containing protein</fullName>
    </recommendedName>
</protein>
<comment type="caution">
    <text evidence="3">The sequence shown here is derived from an EMBL/GenBank/DDBJ whole genome shotgun (WGS) entry which is preliminary data.</text>
</comment>
<dbReference type="EMBL" id="JAPEUR010000589">
    <property type="protein sequence ID" value="KAJ4308012.1"/>
    <property type="molecule type" value="Genomic_DNA"/>
</dbReference>
<dbReference type="AlphaFoldDB" id="A0A9W8W2B9"/>
<accession>A0A9W8W2B9</accession>
<feature type="coiled-coil region" evidence="1">
    <location>
        <begin position="39"/>
        <end position="97"/>
    </location>
</feature>
<dbReference type="Pfam" id="PF17111">
    <property type="entry name" value="PigL_N"/>
    <property type="match status" value="1"/>
</dbReference>
<reference evidence="3" key="1">
    <citation type="submission" date="2022-10" db="EMBL/GenBank/DDBJ databases">
        <title>Tapping the CABI collections for fungal endophytes: first genome assemblies for Collariella, Neodidymelliopsis, Ascochyta clinopodiicola, Didymella pomorum, Didymosphaeria variabile, Neocosmospora piperis and Neocucurbitaria cava.</title>
        <authorList>
            <person name="Hill R."/>
        </authorList>
    </citation>
    <scope>NUCLEOTIDE SEQUENCE</scope>
    <source>
        <strain evidence="3">IMI 366586</strain>
    </source>
</reference>
<name>A0A9W8W2B9_9HYPO</name>
<evidence type="ECO:0000256" key="1">
    <source>
        <dbReference type="SAM" id="Coils"/>
    </source>
</evidence>
<gene>
    <name evidence="3" type="ORF">N0V84_012352</name>
</gene>
<proteinExistence type="predicted"/>
<evidence type="ECO:0000313" key="4">
    <source>
        <dbReference type="Proteomes" id="UP001140502"/>
    </source>
</evidence>
<organism evidence="3 4">
    <name type="scientific">Fusarium piperis</name>
    <dbReference type="NCBI Taxonomy" id="1435070"/>
    <lineage>
        <taxon>Eukaryota</taxon>
        <taxon>Fungi</taxon>
        <taxon>Dikarya</taxon>
        <taxon>Ascomycota</taxon>
        <taxon>Pezizomycotina</taxon>
        <taxon>Sordariomycetes</taxon>
        <taxon>Hypocreomycetidae</taxon>
        <taxon>Hypocreales</taxon>
        <taxon>Nectriaceae</taxon>
        <taxon>Fusarium</taxon>
        <taxon>Fusarium solani species complex</taxon>
    </lineage>
</organism>
<keyword evidence="4" id="KW-1185">Reference proteome</keyword>
<sequence length="118" mass="12853">MAEPISLIASVAGLLDVFLRSSKALHTLQSKLKNAPNLIQALSNEVEDLKVVLARIEETAKASKASGQHVPVIAATMIDLEAQLRKAKDTLVNLDTLTKKLAAEKPTLKRIKWCLKQS</sequence>
<dbReference type="OrthoDB" id="432483at2759"/>